<gene>
    <name evidence="1" type="ORF">BN77_p11283</name>
</gene>
<comment type="caution">
    <text evidence="1">The sequence shown here is derived from an EMBL/GenBank/DDBJ whole genome shotgun (WGS) entry which is preliminary data.</text>
</comment>
<dbReference type="HOGENOM" id="CLU_3188216_0_0_5"/>
<organism evidence="1 2">
    <name type="scientific">Rhizobium mesoamericanum STM3625</name>
    <dbReference type="NCBI Taxonomy" id="1211777"/>
    <lineage>
        <taxon>Bacteria</taxon>
        <taxon>Pseudomonadati</taxon>
        <taxon>Pseudomonadota</taxon>
        <taxon>Alphaproteobacteria</taxon>
        <taxon>Hyphomicrobiales</taxon>
        <taxon>Rhizobiaceae</taxon>
        <taxon>Rhizobium/Agrobacterium group</taxon>
        <taxon>Rhizobium</taxon>
    </lineage>
</organism>
<proteinExistence type="predicted"/>
<dbReference type="EMBL" id="CANI01000039">
    <property type="protein sequence ID" value="CCM78597.1"/>
    <property type="molecule type" value="Genomic_DNA"/>
</dbReference>
<protein>
    <submittedName>
        <fullName evidence="1">Uncharacterized protein</fullName>
    </submittedName>
</protein>
<dbReference type="Proteomes" id="UP000009319">
    <property type="component" value="Unassembled WGS sequence"/>
</dbReference>
<accession>K0Q2Y8</accession>
<reference evidence="1 2" key="1">
    <citation type="journal article" date="2013" name="Genome Announc.">
        <title>Draft Genome Sequence of Rhizobium mesoamericanum STM3625, a Nitrogen-Fixing Symbiont of Mimosa pudica Isolated in French Guiana (South America).</title>
        <authorList>
            <person name="Moulin L."/>
            <person name="Mornico D."/>
            <person name="Melkonian R."/>
            <person name="Klonowska A."/>
        </authorList>
    </citation>
    <scope>NUCLEOTIDE SEQUENCE [LARGE SCALE GENOMIC DNA]</scope>
    <source>
        <strain evidence="1 2">STM3625</strain>
    </source>
</reference>
<evidence type="ECO:0000313" key="2">
    <source>
        <dbReference type="Proteomes" id="UP000009319"/>
    </source>
</evidence>
<dbReference type="STRING" id="1211777.BN77_p11283"/>
<evidence type="ECO:0000313" key="1">
    <source>
        <dbReference type="EMBL" id="CCM78597.1"/>
    </source>
</evidence>
<sequence length="46" mass="4977">MVATLLALSGHSVTYPNGQFDGPIGKKMTVAENLDVRVWGKVTWST</sequence>
<dbReference type="AlphaFoldDB" id="K0Q2Y8"/>
<keyword evidence="2" id="KW-1185">Reference proteome</keyword>
<name>K0Q2Y8_9HYPH</name>